<dbReference type="Gene3D" id="3.20.20.490">
    <property type="entry name" value="GxGYxYP glycoside hydrolase, C-terminal domain"/>
    <property type="match status" value="1"/>
</dbReference>
<reference evidence="5" key="1">
    <citation type="submission" date="2019-11" db="EMBL/GenBank/DDBJ databases">
        <title>Acidithiobacillus ferrianus sp. nov.: a facultatively anaerobic and extremely acidophilic chemolithoautotroph.</title>
        <authorList>
            <person name="Norris P.R."/>
            <person name="Falagan C."/>
            <person name="Moya-Beltran A."/>
            <person name="Castro M."/>
            <person name="Quatrini R."/>
            <person name="Johnson D.B."/>
        </authorList>
    </citation>
    <scope>NUCLEOTIDE SEQUENCE [LARGE SCALE GENOMIC DNA]</scope>
    <source>
        <strain evidence="5">MG</strain>
    </source>
</reference>
<dbReference type="PANTHER" id="PTHR37321">
    <property type="entry name" value="EXPORTED PROTEIN-RELATED"/>
    <property type="match status" value="1"/>
</dbReference>
<dbReference type="InterPro" id="IPR048310">
    <property type="entry name" value="GxGYxYP_N_2nd"/>
</dbReference>
<sequence length="622" mass="70233">MIRRTAYSFLSRNPSHDRLYCGLWLQRRTSTRPHRRTGNGRAFSVTFPRLIVVAWTLAVLGGCASIPPPGASVTPTSTTTSVLPRHVLLPQVKRTYPTFQPKMPPPARHLYVANISALPPDQKRLLVTLQGIVNRTRPRIYLIWRPDDRFWLRQMRKQGQTGTPIRVKHPLSLVRIFRGDIRGAVIPDPKVYISPDIAVDIAAVDDLVVATPALARQLNVPVKVDLRGRFQNDVEALRYLRTRLAPRMNPFLFLCLDPALLADGAEDQIIAARGMTFWVTGPKEQRKPGADMAGEKQQIEKLFAATPLNGVVRGFWWNGDGVGLGEGEGVKLASEFGKVTVVSNHMHNLSVFSGVRLAALRQKFAPPPKLDRSKVYLSLTVSDGDNLNTWQNFFWRWFKSPYHGKFAVGWAMGPTLLDVAPTLAEWYYQHAGPKDEFIGGVSGIGYIYPSVWADRLDHPHAALRRFYRWTGDYLRRMDMHTFRTHQAFTPDNQDAMRDIAQAAAALPQVRFFMPDYGYADERGYHRITYSLPSGQAVFRAATSWTLDKPEEIPYLVQQIRAHVGATRPAFLNVFILNWVMGMHRLYLLLKALGPDYVDVTPSQLNALYRSSVDTVGGRSDTR</sequence>
<evidence type="ECO:0000259" key="1">
    <source>
        <dbReference type="Pfam" id="PF14323"/>
    </source>
</evidence>
<feature type="domain" description="GxGYxYP putative glycoside hydrolase second N-terminal" evidence="3">
    <location>
        <begin position="181"/>
        <end position="248"/>
    </location>
</feature>
<dbReference type="AlphaFoldDB" id="A0A845U7L2"/>
<dbReference type="Pfam" id="PF20958">
    <property type="entry name" value="GxGYxYP_N_3rd"/>
    <property type="match status" value="1"/>
</dbReference>
<dbReference type="PANTHER" id="PTHR37321:SF1">
    <property type="entry name" value="EXPORTED PROTEIN"/>
    <property type="match status" value="1"/>
</dbReference>
<dbReference type="InterPro" id="IPR048309">
    <property type="entry name" value="GxGYxYP_N_3rd"/>
</dbReference>
<dbReference type="Pfam" id="PF20957">
    <property type="entry name" value="GxGYxYP_N_2nd"/>
    <property type="match status" value="1"/>
</dbReference>
<feature type="domain" description="GxGYxYP putative glycoside hydrolase C-terminal" evidence="1">
    <location>
        <begin position="374"/>
        <end position="609"/>
    </location>
</feature>
<protein>
    <submittedName>
        <fullName evidence="5">Uncharacterized protein</fullName>
    </submittedName>
</protein>
<dbReference type="InterPro" id="IPR032626">
    <property type="entry name" value="GxGYxYP_N_1st"/>
</dbReference>
<evidence type="ECO:0000259" key="4">
    <source>
        <dbReference type="Pfam" id="PF20958"/>
    </source>
</evidence>
<feature type="domain" description="GxGYxYP putative glycoside hydrolase third N-terminal" evidence="4">
    <location>
        <begin position="252"/>
        <end position="353"/>
    </location>
</feature>
<evidence type="ECO:0000313" key="5">
    <source>
        <dbReference type="EMBL" id="NDU42853.1"/>
    </source>
</evidence>
<gene>
    <name evidence="5" type="ORF">GL267_09460</name>
</gene>
<dbReference type="InterPro" id="IPR025832">
    <property type="entry name" value="GxGYxYP_C"/>
</dbReference>
<evidence type="ECO:0000259" key="3">
    <source>
        <dbReference type="Pfam" id="PF20957"/>
    </source>
</evidence>
<dbReference type="EMBL" id="WNJL01000035">
    <property type="protein sequence ID" value="NDU42853.1"/>
    <property type="molecule type" value="Genomic_DNA"/>
</dbReference>
<dbReference type="Pfam" id="PF14323">
    <property type="entry name" value="GxGYxYP_C"/>
    <property type="match status" value="1"/>
</dbReference>
<comment type="caution">
    <text evidence="5">The sequence shown here is derived from an EMBL/GenBank/DDBJ whole genome shotgun (WGS) entry which is preliminary data.</text>
</comment>
<organism evidence="5">
    <name type="scientific">Acidithiobacillus ferrianus</name>
    <dbReference type="NCBI Taxonomy" id="2678518"/>
    <lineage>
        <taxon>Bacteria</taxon>
        <taxon>Pseudomonadati</taxon>
        <taxon>Pseudomonadota</taxon>
        <taxon>Acidithiobacillia</taxon>
        <taxon>Acidithiobacillales</taxon>
        <taxon>Acidithiobacillaceae</taxon>
        <taxon>Acidithiobacillus</taxon>
    </lineage>
</organism>
<evidence type="ECO:0000259" key="2">
    <source>
        <dbReference type="Pfam" id="PF16216"/>
    </source>
</evidence>
<name>A0A845U7L2_9PROT</name>
<feature type="domain" description="GxGYxYP putative glycoside hydrolase first N-terminal" evidence="2">
    <location>
        <begin position="109"/>
        <end position="178"/>
    </location>
</feature>
<dbReference type="Pfam" id="PF16216">
    <property type="entry name" value="GxGYxYP_N"/>
    <property type="match status" value="1"/>
</dbReference>
<dbReference type="InterPro" id="IPR038410">
    <property type="entry name" value="GxGYxYP_C_sf"/>
</dbReference>
<accession>A0A845U7L2</accession>
<proteinExistence type="predicted"/>